<evidence type="ECO:0000313" key="2">
    <source>
        <dbReference type="Proteomes" id="UP001293593"/>
    </source>
</evidence>
<name>A0AAE1MXD4_9FABA</name>
<dbReference type="PANTHER" id="PTHR34287">
    <property type="entry name" value="OS06G0551500 PROTEIN-RELATED"/>
    <property type="match status" value="1"/>
</dbReference>
<protein>
    <submittedName>
        <fullName evidence="1">Uncharacterized protein</fullName>
    </submittedName>
</protein>
<accession>A0AAE1MXD4</accession>
<sequence length="189" mass="21712">MAVHGEEEEEEEQSLILGRTVKVIEYLEPLMSIELLGKFPDNSAYDFDYSQSSIWSPLMSRPFTPMDLDSFTPFRNLSFDNNNEIDLQLSARNKSSAKKKVGSKLRKKFSTAAFNLNLDALKSKKMTMNKNKIKIVPSDLSPTPPRMKTSCNPIVMKGWLRVLKAASKQFKRRKMKKDPMAHVMLPKYF</sequence>
<dbReference type="AlphaFoldDB" id="A0AAE1MXD4"/>
<evidence type="ECO:0000313" key="1">
    <source>
        <dbReference type="EMBL" id="KAK4279013.1"/>
    </source>
</evidence>
<dbReference type="PANTHER" id="PTHR34287:SF4">
    <property type="entry name" value="OS04G0504200 PROTEIN"/>
    <property type="match status" value="1"/>
</dbReference>
<dbReference type="EMBL" id="JAWXYG010000003">
    <property type="protein sequence ID" value="KAK4279013.1"/>
    <property type="molecule type" value="Genomic_DNA"/>
</dbReference>
<comment type="caution">
    <text evidence="1">The sequence shown here is derived from an EMBL/GenBank/DDBJ whole genome shotgun (WGS) entry which is preliminary data.</text>
</comment>
<reference evidence="1" key="1">
    <citation type="submission" date="2023-10" db="EMBL/GenBank/DDBJ databases">
        <title>Chromosome-level genome of the transformable northern wattle, Acacia crassicarpa.</title>
        <authorList>
            <person name="Massaro I."/>
            <person name="Sinha N.R."/>
            <person name="Poethig S."/>
            <person name="Leichty A.R."/>
        </authorList>
    </citation>
    <scope>NUCLEOTIDE SEQUENCE</scope>
    <source>
        <strain evidence="1">Acra3RX</strain>
        <tissue evidence="1">Leaf</tissue>
    </source>
</reference>
<proteinExistence type="predicted"/>
<keyword evidence="2" id="KW-1185">Reference proteome</keyword>
<organism evidence="1 2">
    <name type="scientific">Acacia crassicarpa</name>
    <name type="common">northern wattle</name>
    <dbReference type="NCBI Taxonomy" id="499986"/>
    <lineage>
        <taxon>Eukaryota</taxon>
        <taxon>Viridiplantae</taxon>
        <taxon>Streptophyta</taxon>
        <taxon>Embryophyta</taxon>
        <taxon>Tracheophyta</taxon>
        <taxon>Spermatophyta</taxon>
        <taxon>Magnoliopsida</taxon>
        <taxon>eudicotyledons</taxon>
        <taxon>Gunneridae</taxon>
        <taxon>Pentapetalae</taxon>
        <taxon>rosids</taxon>
        <taxon>fabids</taxon>
        <taxon>Fabales</taxon>
        <taxon>Fabaceae</taxon>
        <taxon>Caesalpinioideae</taxon>
        <taxon>mimosoid clade</taxon>
        <taxon>Acacieae</taxon>
        <taxon>Acacia</taxon>
    </lineage>
</organism>
<dbReference type="Proteomes" id="UP001293593">
    <property type="component" value="Unassembled WGS sequence"/>
</dbReference>
<gene>
    <name evidence="1" type="ORF">QN277_016779</name>
</gene>